<gene>
    <name evidence="1" type="ORF">GA0061101_14018</name>
</gene>
<dbReference type="AlphaFoldDB" id="A0A1C3XGV9"/>
<dbReference type="OrthoDB" id="7861469at2"/>
<reference evidence="1 2" key="1">
    <citation type="submission" date="2016-08" db="EMBL/GenBank/DDBJ databases">
        <authorList>
            <person name="Seilhamer J.J."/>
        </authorList>
    </citation>
    <scope>NUCLEOTIDE SEQUENCE [LARGE SCALE GENOMIC DNA]</scope>
    <source>
        <strain evidence="1 2">P1-7</strain>
    </source>
</reference>
<name>A0A1C3XGV9_9HYPH</name>
<protein>
    <submittedName>
        <fullName evidence="1">Uncharacterized protein</fullName>
    </submittedName>
</protein>
<evidence type="ECO:0000313" key="2">
    <source>
        <dbReference type="Proteomes" id="UP000199205"/>
    </source>
</evidence>
<organism evidence="1 2">
    <name type="scientific">Rhizobium lusitanum</name>
    <dbReference type="NCBI Taxonomy" id="293958"/>
    <lineage>
        <taxon>Bacteria</taxon>
        <taxon>Pseudomonadati</taxon>
        <taxon>Pseudomonadota</taxon>
        <taxon>Alphaproteobacteria</taxon>
        <taxon>Hyphomicrobiales</taxon>
        <taxon>Rhizobiaceae</taxon>
        <taxon>Rhizobium/Agrobacterium group</taxon>
        <taxon>Rhizobium</taxon>
    </lineage>
</organism>
<accession>A0A1C3XGV9</accession>
<evidence type="ECO:0000313" key="1">
    <source>
        <dbReference type="EMBL" id="SCB51493.1"/>
    </source>
</evidence>
<sequence>MRRQRHFEYWNEKDSHRQSVARRDRQGRYQTTPPWLLCDSVPDKESRALPATARGQITKALTGINVVIENPVEWILGLGRRARGSKEKIQCNRLVFGCQHGYNLNRTEWGGCTDVKPQNSHTSSPEKTRRSAIELDPTFRPYLAVAIVRFSASHPDTEIEISQTISLLDNGAAPSDLLVREFHHCLYREKIYAETLPLRRALVDGVLGR</sequence>
<dbReference type="Proteomes" id="UP000199205">
    <property type="component" value="Unassembled WGS sequence"/>
</dbReference>
<dbReference type="EMBL" id="FMAF01000040">
    <property type="protein sequence ID" value="SCB51493.1"/>
    <property type="molecule type" value="Genomic_DNA"/>
</dbReference>
<proteinExistence type="predicted"/>